<organism evidence="2 3">
    <name type="scientific">Scomber scombrus</name>
    <name type="common">Atlantic mackerel</name>
    <name type="synonym">Scomber vernalis</name>
    <dbReference type="NCBI Taxonomy" id="13677"/>
    <lineage>
        <taxon>Eukaryota</taxon>
        <taxon>Metazoa</taxon>
        <taxon>Chordata</taxon>
        <taxon>Craniata</taxon>
        <taxon>Vertebrata</taxon>
        <taxon>Euteleostomi</taxon>
        <taxon>Actinopterygii</taxon>
        <taxon>Neopterygii</taxon>
        <taxon>Teleostei</taxon>
        <taxon>Neoteleostei</taxon>
        <taxon>Acanthomorphata</taxon>
        <taxon>Pelagiaria</taxon>
        <taxon>Scombriformes</taxon>
        <taxon>Scombridae</taxon>
        <taxon>Scomber</taxon>
    </lineage>
</organism>
<feature type="region of interest" description="Disordered" evidence="1">
    <location>
        <begin position="413"/>
        <end position="467"/>
    </location>
</feature>
<sequence length="732" mass="82083">MEEHLADLPSDAFAETSVASFPDGDFDFESLLFDEKIDEDKIGISYENLPTKEDGALYQEATGETVLSSKGTLDIRTAESADEERSDVKEEFQGTGVMSVDKTPKEDYTSLDEESEEEGCVSGEDEKGEEEDKEMGEKPGDLLMSVNCSGEFYDGNKEDKILAEGQPLAPEGTENPQVRNKDQGESESDEEVSYFERVPGRGGEVIIKGDGIEEDEQEGEEKKQDSSDSECEDMKIVQKEHFLAQCFETEIEKPYGDEPAKAILEFPEISVENLQDLIAEVDTEENVEKMKDFSGEEHQEAGESFADYPSDFSSCEYVEDGGQNQENYQLNALPCASDLGSNASQSTCLERAVTDITWMGKAEDTDEEGDGYLYSRDLEMDADRFRGLGVVSGEKIEIVEHVLSDAAVIGCDDGSETSESDSYSYSDDEVQVRRSDEEFSHNMSLQDPVNNKQLEDVQPHSGRSTEYSRWSVSDDLHATNYYERPDSAAFGINWDLDVLTADSPLFQELLTTDEAETLSSDVTQCPAEDVTSYSVVQRDCAKTTSPSNQGSLDDSFFFNTELEASVVTELGQLGDDEYEEERNWEQEQERIKAFYRFYDDSNADYGREERQIKVQFCTDPLSQVIHYETDSTDRDSLSSSTEEEEDLSSTETPEELREPDNTLQMELACDPPNTQLQESVPDLRGAPLCTRKDKCLNVLKLILKMGLVILMGLLMFWLATDQADWLSQVHFF</sequence>
<feature type="compositionally biased region" description="Basic and acidic residues" evidence="1">
    <location>
        <begin position="220"/>
        <end position="232"/>
    </location>
</feature>
<dbReference type="Proteomes" id="UP001314229">
    <property type="component" value="Unassembled WGS sequence"/>
</dbReference>
<feature type="compositionally biased region" description="Basic and acidic residues" evidence="1">
    <location>
        <begin position="430"/>
        <end position="440"/>
    </location>
</feature>
<proteinExistence type="predicted"/>
<dbReference type="EMBL" id="CAWUFR010000006">
    <property type="protein sequence ID" value="CAK6951317.1"/>
    <property type="molecule type" value="Genomic_DNA"/>
</dbReference>
<comment type="caution">
    <text evidence="2">The sequence shown here is derived from an EMBL/GenBank/DDBJ whole genome shotgun (WGS) entry which is preliminary data.</text>
</comment>
<accession>A0AAV1MXC6</accession>
<dbReference type="AlphaFoldDB" id="A0AAV1MXC6"/>
<feature type="compositionally biased region" description="Polar residues" evidence="1">
    <location>
        <begin position="441"/>
        <end position="452"/>
    </location>
</feature>
<feature type="region of interest" description="Disordered" evidence="1">
    <location>
        <begin position="76"/>
        <end position="232"/>
    </location>
</feature>
<keyword evidence="3" id="KW-1185">Reference proteome</keyword>
<evidence type="ECO:0000256" key="1">
    <source>
        <dbReference type="SAM" id="MobiDB-lite"/>
    </source>
</evidence>
<feature type="region of interest" description="Disordered" evidence="1">
    <location>
        <begin position="628"/>
        <end position="659"/>
    </location>
</feature>
<gene>
    <name evidence="2" type="ORF">FSCOSCO3_A024155</name>
</gene>
<evidence type="ECO:0000313" key="2">
    <source>
        <dbReference type="EMBL" id="CAK6951317.1"/>
    </source>
</evidence>
<evidence type="ECO:0000313" key="3">
    <source>
        <dbReference type="Proteomes" id="UP001314229"/>
    </source>
</evidence>
<reference evidence="2 3" key="1">
    <citation type="submission" date="2024-01" db="EMBL/GenBank/DDBJ databases">
        <authorList>
            <person name="Alioto T."/>
            <person name="Alioto T."/>
            <person name="Gomez Garrido J."/>
        </authorList>
    </citation>
    <scope>NUCLEOTIDE SEQUENCE [LARGE SCALE GENOMIC DNA]</scope>
</reference>
<feature type="compositionally biased region" description="Acidic residues" evidence="1">
    <location>
        <begin position="109"/>
        <end position="119"/>
    </location>
</feature>
<name>A0AAV1MXC6_SCOSC</name>
<protein>
    <submittedName>
        <fullName evidence="2">Uncharacterized protein si:dkey-183p4.10 isoform X2</fullName>
    </submittedName>
</protein>